<keyword evidence="7" id="KW-0963">Cytoplasm</keyword>
<keyword evidence="11" id="KW-0547">Nucleotide-binding</keyword>
<comment type="subcellular location">
    <subcellularLocation>
        <location evidence="3">Cytoplasm</location>
    </subcellularLocation>
</comment>
<comment type="caution">
    <text evidence="22">The sequence shown here is derived from an EMBL/GenBank/DDBJ whole genome shotgun (WGS) entry which is preliminary data.</text>
</comment>
<evidence type="ECO:0000256" key="17">
    <source>
        <dbReference type="ARBA" id="ARBA00024827"/>
    </source>
</evidence>
<keyword evidence="20" id="KW-0812">Transmembrane</keyword>
<protein>
    <recommendedName>
        <fullName evidence="5">Oxygen sensor histidine kinase NreB</fullName>
        <ecNumber evidence="4">2.7.13.3</ecNumber>
    </recommendedName>
    <alternativeName>
        <fullName evidence="18">Nitrogen regulation protein B</fullName>
    </alternativeName>
</protein>
<keyword evidence="16" id="KW-0411">Iron-sulfur</keyword>
<dbReference type="GO" id="GO:0046872">
    <property type="term" value="F:metal ion binding"/>
    <property type="evidence" value="ECO:0007669"/>
    <property type="project" value="UniProtKB-KW"/>
</dbReference>
<evidence type="ECO:0000256" key="19">
    <source>
        <dbReference type="SAM" id="MobiDB-lite"/>
    </source>
</evidence>
<dbReference type="PANTHER" id="PTHR24421:SF10">
    <property type="entry name" value="NITRATE_NITRITE SENSOR PROTEIN NARQ"/>
    <property type="match status" value="1"/>
</dbReference>
<dbReference type="PIRSF" id="PIRSF037434">
    <property type="entry name" value="STHK_ChrS"/>
    <property type="match status" value="1"/>
</dbReference>
<dbReference type="SUPFAM" id="SSF55874">
    <property type="entry name" value="ATPase domain of HSP90 chaperone/DNA topoisomerase II/histidine kinase"/>
    <property type="match status" value="1"/>
</dbReference>
<keyword evidence="15" id="KW-0902">Two-component regulatory system</keyword>
<evidence type="ECO:0000256" key="6">
    <source>
        <dbReference type="ARBA" id="ARBA00022485"/>
    </source>
</evidence>
<dbReference type="InterPro" id="IPR050482">
    <property type="entry name" value="Sensor_HK_TwoCompSys"/>
</dbReference>
<evidence type="ECO:0000313" key="23">
    <source>
        <dbReference type="Proteomes" id="UP000468735"/>
    </source>
</evidence>
<keyword evidence="23" id="KW-1185">Reference proteome</keyword>
<dbReference type="RefSeq" id="WP_151563970.1">
    <property type="nucleotide sequence ID" value="NZ_WBMT01000012.1"/>
</dbReference>
<dbReference type="PROSITE" id="PS50109">
    <property type="entry name" value="HIS_KIN"/>
    <property type="match status" value="1"/>
</dbReference>
<feature type="transmembrane region" description="Helical" evidence="20">
    <location>
        <begin position="102"/>
        <end position="120"/>
    </location>
</feature>
<evidence type="ECO:0000256" key="16">
    <source>
        <dbReference type="ARBA" id="ARBA00023014"/>
    </source>
</evidence>
<organism evidence="22 23">
    <name type="scientific">Actinomadura rudentiformis</name>
    <dbReference type="NCBI Taxonomy" id="359158"/>
    <lineage>
        <taxon>Bacteria</taxon>
        <taxon>Bacillati</taxon>
        <taxon>Actinomycetota</taxon>
        <taxon>Actinomycetes</taxon>
        <taxon>Streptosporangiales</taxon>
        <taxon>Thermomonosporaceae</taxon>
        <taxon>Actinomadura</taxon>
    </lineage>
</organism>
<comment type="catalytic activity">
    <reaction evidence="1">
        <text>ATP + protein L-histidine = ADP + protein N-phospho-L-histidine.</text>
        <dbReference type="EC" id="2.7.13.3"/>
    </reaction>
</comment>
<dbReference type="InterPro" id="IPR036890">
    <property type="entry name" value="HATPase_C_sf"/>
</dbReference>
<feature type="region of interest" description="Disordered" evidence="19">
    <location>
        <begin position="340"/>
        <end position="360"/>
    </location>
</feature>
<evidence type="ECO:0000256" key="11">
    <source>
        <dbReference type="ARBA" id="ARBA00022741"/>
    </source>
</evidence>
<dbReference type="InterPro" id="IPR003594">
    <property type="entry name" value="HATPase_dom"/>
</dbReference>
<dbReference type="InterPro" id="IPR017205">
    <property type="entry name" value="Sig_transdc_His_kinase_ChrS"/>
</dbReference>
<evidence type="ECO:0000256" key="1">
    <source>
        <dbReference type="ARBA" id="ARBA00000085"/>
    </source>
</evidence>
<evidence type="ECO:0000256" key="8">
    <source>
        <dbReference type="ARBA" id="ARBA00022553"/>
    </source>
</evidence>
<evidence type="ECO:0000256" key="14">
    <source>
        <dbReference type="ARBA" id="ARBA00023004"/>
    </source>
</evidence>
<dbReference type="GO" id="GO:0005737">
    <property type="term" value="C:cytoplasm"/>
    <property type="evidence" value="ECO:0007669"/>
    <property type="project" value="UniProtKB-SubCell"/>
</dbReference>
<keyword evidence="12 22" id="KW-0418">Kinase</keyword>
<evidence type="ECO:0000256" key="12">
    <source>
        <dbReference type="ARBA" id="ARBA00022777"/>
    </source>
</evidence>
<evidence type="ECO:0000256" key="9">
    <source>
        <dbReference type="ARBA" id="ARBA00022679"/>
    </source>
</evidence>
<sequence>MVVGRAAGRDPRLYFLVAREPIQADNVGTARGYAYIAAMLGLYGTAAFLVNGVWFAAFALVPHCFQLLPLRRAVAAVVVVNLLPLATVLIDQHESAEMVPGLIATGVLTTTFALFIGYWIERIIVQSRERADLIDRLEASQAEVARLSHAAGVAAERDRLAAEIHDTLAQGFLTILMLLQASERRLDPDDPIRETIFMPAIRAARENLAEARALIAARPPVALDAAPVPEALRHLTRTFGEETGVTASYEIDGTPRTLAPDLDVVLLRAAQEALTNVRKHAAATTVTVRLAYEDASVRLTVTDDGTGFSPETAADPDAATGEHFGLVGLRRRAARHDGTVTMTSGDASGGGTTVTVELPG</sequence>
<dbReference type="SMART" id="SM00387">
    <property type="entry name" value="HATPase_c"/>
    <property type="match status" value="1"/>
</dbReference>
<evidence type="ECO:0000256" key="5">
    <source>
        <dbReference type="ARBA" id="ARBA00017322"/>
    </source>
</evidence>
<evidence type="ECO:0000256" key="13">
    <source>
        <dbReference type="ARBA" id="ARBA00022840"/>
    </source>
</evidence>
<dbReference type="Proteomes" id="UP000468735">
    <property type="component" value="Unassembled WGS sequence"/>
</dbReference>
<dbReference type="Pfam" id="PF07730">
    <property type="entry name" value="HisKA_3"/>
    <property type="match status" value="1"/>
</dbReference>
<feature type="domain" description="Histidine kinase" evidence="21">
    <location>
        <begin position="266"/>
        <end position="360"/>
    </location>
</feature>
<evidence type="ECO:0000256" key="10">
    <source>
        <dbReference type="ARBA" id="ARBA00022723"/>
    </source>
</evidence>
<evidence type="ECO:0000256" key="15">
    <source>
        <dbReference type="ARBA" id="ARBA00023012"/>
    </source>
</evidence>
<dbReference type="EC" id="2.7.13.3" evidence="4"/>
<reference evidence="22 23" key="1">
    <citation type="submission" date="2019-09" db="EMBL/GenBank/DDBJ databases">
        <title>Actinomadura physcomitrii sp. nov., a novel actinomycete isolated from moss [Physcomitrium sphaericum (Ludw) Fuernr].</title>
        <authorList>
            <person name="Zhuang X."/>
            <person name="Liu C."/>
        </authorList>
    </citation>
    <scope>NUCLEOTIDE SEQUENCE [LARGE SCALE GENOMIC DNA]</scope>
    <source>
        <strain evidence="22 23">HMC1</strain>
    </source>
</reference>
<dbReference type="GO" id="GO:0051539">
    <property type="term" value="F:4 iron, 4 sulfur cluster binding"/>
    <property type="evidence" value="ECO:0007669"/>
    <property type="project" value="UniProtKB-KW"/>
</dbReference>
<name>A0A6H9YK52_9ACTN</name>
<gene>
    <name evidence="22" type="ORF">F8566_24930</name>
</gene>
<keyword evidence="9" id="KW-0808">Transferase</keyword>
<feature type="transmembrane region" description="Helical" evidence="20">
    <location>
        <begin position="33"/>
        <end position="61"/>
    </location>
</feature>
<dbReference type="Gene3D" id="1.20.5.1930">
    <property type="match status" value="1"/>
</dbReference>
<comment type="function">
    <text evidence="17">Member of the two-component regulatory system NreB/NreC involved in the control of dissimilatory nitrate/nitrite reduction in response to oxygen. NreB functions as a direct oxygen sensor histidine kinase which is autophosphorylated, in the absence of oxygen, probably at the conserved histidine residue, and transfers its phosphate group probably to a conserved aspartate residue of NreC. NreB/NreC activates the expression of the nitrate (narGHJI) and nitrite (nir) reductase operons, as well as the putative nitrate transporter gene narT.</text>
</comment>
<evidence type="ECO:0000256" key="2">
    <source>
        <dbReference type="ARBA" id="ARBA00001966"/>
    </source>
</evidence>
<comment type="cofactor">
    <cofactor evidence="2">
        <name>[4Fe-4S] cluster</name>
        <dbReference type="ChEBI" id="CHEBI:49883"/>
    </cofactor>
</comment>
<dbReference type="InterPro" id="IPR005467">
    <property type="entry name" value="His_kinase_dom"/>
</dbReference>
<evidence type="ECO:0000256" key="20">
    <source>
        <dbReference type="SAM" id="Phobius"/>
    </source>
</evidence>
<keyword evidence="6" id="KW-0004">4Fe-4S</keyword>
<keyword evidence="20" id="KW-0472">Membrane</keyword>
<evidence type="ECO:0000256" key="3">
    <source>
        <dbReference type="ARBA" id="ARBA00004496"/>
    </source>
</evidence>
<dbReference type="InterPro" id="IPR011712">
    <property type="entry name" value="Sig_transdc_His_kin_sub3_dim/P"/>
</dbReference>
<proteinExistence type="predicted"/>
<dbReference type="PRINTS" id="PR00344">
    <property type="entry name" value="BCTRLSENSOR"/>
</dbReference>
<evidence type="ECO:0000256" key="4">
    <source>
        <dbReference type="ARBA" id="ARBA00012438"/>
    </source>
</evidence>
<dbReference type="Gene3D" id="3.30.565.10">
    <property type="entry name" value="Histidine kinase-like ATPase, C-terminal domain"/>
    <property type="match status" value="1"/>
</dbReference>
<dbReference type="Pfam" id="PF02518">
    <property type="entry name" value="HATPase_c"/>
    <property type="match status" value="1"/>
</dbReference>
<dbReference type="GO" id="GO:0046983">
    <property type="term" value="F:protein dimerization activity"/>
    <property type="evidence" value="ECO:0007669"/>
    <property type="project" value="InterPro"/>
</dbReference>
<feature type="transmembrane region" description="Helical" evidence="20">
    <location>
        <begin position="73"/>
        <end position="90"/>
    </location>
</feature>
<keyword evidence="13" id="KW-0067">ATP-binding</keyword>
<evidence type="ECO:0000313" key="22">
    <source>
        <dbReference type="EMBL" id="KAB2345968.1"/>
    </source>
</evidence>
<evidence type="ECO:0000259" key="21">
    <source>
        <dbReference type="PROSITE" id="PS50109"/>
    </source>
</evidence>
<dbReference type="PANTHER" id="PTHR24421">
    <property type="entry name" value="NITRATE/NITRITE SENSOR PROTEIN NARX-RELATED"/>
    <property type="match status" value="1"/>
</dbReference>
<keyword evidence="8" id="KW-0597">Phosphoprotein</keyword>
<evidence type="ECO:0000256" key="7">
    <source>
        <dbReference type="ARBA" id="ARBA00022490"/>
    </source>
</evidence>
<keyword evidence="14" id="KW-0408">Iron</keyword>
<dbReference type="GO" id="GO:0005524">
    <property type="term" value="F:ATP binding"/>
    <property type="evidence" value="ECO:0007669"/>
    <property type="project" value="UniProtKB-KW"/>
</dbReference>
<dbReference type="EMBL" id="WBMT01000012">
    <property type="protein sequence ID" value="KAB2345968.1"/>
    <property type="molecule type" value="Genomic_DNA"/>
</dbReference>
<evidence type="ECO:0000256" key="18">
    <source>
        <dbReference type="ARBA" id="ARBA00030800"/>
    </source>
</evidence>
<dbReference type="OrthoDB" id="227596at2"/>
<keyword evidence="20" id="KW-1133">Transmembrane helix</keyword>
<dbReference type="GO" id="GO:0000155">
    <property type="term" value="F:phosphorelay sensor kinase activity"/>
    <property type="evidence" value="ECO:0007669"/>
    <property type="project" value="InterPro"/>
</dbReference>
<keyword evidence="10" id="KW-0479">Metal-binding</keyword>
<dbReference type="GO" id="GO:0016020">
    <property type="term" value="C:membrane"/>
    <property type="evidence" value="ECO:0007669"/>
    <property type="project" value="InterPro"/>
</dbReference>
<dbReference type="CDD" id="cd16917">
    <property type="entry name" value="HATPase_UhpB-NarQ-NarX-like"/>
    <property type="match status" value="1"/>
</dbReference>
<accession>A0A6H9YK52</accession>
<dbReference type="InterPro" id="IPR004358">
    <property type="entry name" value="Sig_transdc_His_kin-like_C"/>
</dbReference>
<dbReference type="AlphaFoldDB" id="A0A6H9YK52"/>